<evidence type="ECO:0000259" key="3">
    <source>
        <dbReference type="Pfam" id="PF09718"/>
    </source>
</evidence>
<name>A0AA42BE97_9GAMM</name>
<comment type="caution">
    <text evidence="4">The sequence shown here is derived from an EMBL/GenBank/DDBJ whole genome shotgun (WGS) entry which is preliminary data.</text>
</comment>
<gene>
    <name evidence="4" type="ORF">NJF43_15565</name>
</gene>
<feature type="coiled-coil region" evidence="1">
    <location>
        <begin position="651"/>
        <end position="702"/>
    </location>
</feature>
<protein>
    <submittedName>
        <fullName evidence="4">Phage tail tape measure protein</fullName>
    </submittedName>
</protein>
<dbReference type="Proteomes" id="UP001165292">
    <property type="component" value="Unassembled WGS sequence"/>
</dbReference>
<reference evidence="4" key="1">
    <citation type="submission" date="2022-06" db="EMBL/GenBank/DDBJ databases">
        <title>Detection of beta-lactamases in bacteria of animal origin.</title>
        <authorList>
            <person name="Mlynarcik P."/>
            <person name="Zdarska V."/>
            <person name="Chudobova H."/>
            <person name="Prochazkova P."/>
            <person name="Hricova K."/>
            <person name="Mezerova K."/>
            <person name="Bardon J."/>
            <person name="Dolejska M."/>
            <person name="Sukkar I."/>
            <person name="Kolar M."/>
        </authorList>
    </citation>
    <scope>NUCLEOTIDE SEQUENCE</scope>
    <source>
        <strain evidence="4">S 300-3</strain>
    </source>
</reference>
<dbReference type="Pfam" id="PF09718">
    <property type="entry name" value="Tape_meas_lam_C"/>
    <property type="match status" value="1"/>
</dbReference>
<feature type="domain" description="Bacteriophage tail tape measure C-terminal" evidence="3">
    <location>
        <begin position="712"/>
        <end position="786"/>
    </location>
</feature>
<dbReference type="InterPro" id="IPR009628">
    <property type="entry name" value="Phage_tape_measure_N"/>
</dbReference>
<evidence type="ECO:0000313" key="5">
    <source>
        <dbReference type="Proteomes" id="UP001165292"/>
    </source>
</evidence>
<evidence type="ECO:0000259" key="2">
    <source>
        <dbReference type="Pfam" id="PF06791"/>
    </source>
</evidence>
<proteinExistence type="predicted"/>
<dbReference type="InterPro" id="IPR006431">
    <property type="entry name" value="Phage_tape_meas_C"/>
</dbReference>
<keyword evidence="1" id="KW-0175">Coiled coil</keyword>
<evidence type="ECO:0000313" key="4">
    <source>
        <dbReference type="EMBL" id="MCO7546176.1"/>
    </source>
</evidence>
<dbReference type="Pfam" id="PF24622">
    <property type="entry name" value="TMP_4"/>
    <property type="match status" value="1"/>
</dbReference>
<dbReference type="AlphaFoldDB" id="A0AA42BE97"/>
<dbReference type="RefSeq" id="WP_253164005.1">
    <property type="nucleotide sequence ID" value="NZ_JAMYBS010000020.1"/>
</dbReference>
<feature type="domain" description="Bacteriophage tail tape measure N-terminal" evidence="2">
    <location>
        <begin position="128"/>
        <end position="329"/>
    </location>
</feature>
<dbReference type="Pfam" id="PF06791">
    <property type="entry name" value="TMP_2"/>
    <property type="match status" value="1"/>
</dbReference>
<dbReference type="NCBIfam" id="TIGR01541">
    <property type="entry name" value="tape_meas_lam_C"/>
    <property type="match status" value="1"/>
</dbReference>
<dbReference type="EMBL" id="JAMYBS010000020">
    <property type="protein sequence ID" value="MCO7546176.1"/>
    <property type="molecule type" value="Genomic_DNA"/>
</dbReference>
<organism evidence="4 5">
    <name type="scientific">Stutzerimonas nitrititolerans</name>
    <dbReference type="NCBI Taxonomy" id="2482751"/>
    <lineage>
        <taxon>Bacteria</taxon>
        <taxon>Pseudomonadati</taxon>
        <taxon>Pseudomonadota</taxon>
        <taxon>Gammaproteobacteria</taxon>
        <taxon>Pseudomonadales</taxon>
        <taxon>Pseudomonadaceae</taxon>
        <taxon>Stutzerimonas</taxon>
    </lineage>
</organism>
<evidence type="ECO:0000256" key="1">
    <source>
        <dbReference type="SAM" id="Coils"/>
    </source>
</evidence>
<sequence>MTTIGSLTVQVNSQGVEQASEDLDKLVASGAKAEQTAGRIGDAWDEARQRMGVSSRESRKALVEQRQALDKLVGQIDPTVAALGRLDKQQQELRKYRAAGILDAESFAEYNSKIEAARTAIGTFSGDLDRTGKTAKETAFAMRGLPAQFTDIFTSLAAGQPAMMVFLQQGGQIKDMFGGIGPAARAMGGYILGLVNPFTVAAAAVGTLVYGYSQGSKEADAFNNALIMTGNAAGTTSSELSGMARRIAEMNGTVGNASAILSKLAASARIPASSFEQIASAAVSMEKAVGRSADQTVAEFARIFDDPLKAAHDLNQQYSFLTASTYEQVVALTEQGKETEAARILADEYADTIEGRSSRVVENLGLFEGAWKAVGDAASGALDAIKEVGRTPSLDAQIERTQKLLEDRKTSLAARLFPESLGPDSQSTKFLEDRLKILIRAREESERQAQSESELAKTRREGEAAYGSIQKTLESTASKQDKLQKALLENERKINEARAAGYTITKEQEALLEKQLRDKFKERTSVVREDAGMARIATLGRENAALLEQLGTTQKLTAGERELAKFTQEIADLRERKVLTAQQKQILASEDEIRAELGKRIELEKQIRLREEGIKLSTYQATLDSQLQQAQAGFDVSLAGVGMGDVARDRMQEMLRIGQEYEQQRRRLQSQLNQGQISQGLYDQETAALESALRERLEMQRDYYQRVDEAQQDWTKGARAAYGNYLESAKDIAGQTKNLFTSAFSSMEDAIVQFAMTGKLSFADFAKSVLADMARIATRQAATGILSSVVGSVASAWAGSAGSGTGATAGDYTGTDYSNWVAGQRASGGPVAPNSLYEVNELGPELLSQGGRTYLMTGQQGGTVVPLGSGMASATASGAAPPMAPQVNITIHNDGTSDVDGDVDMASRIGPQIIALIQTEISKNERRTLSPGGSTWQAINRR</sequence>
<accession>A0AA42BE97</accession>
<feature type="coiled-coil region" evidence="1">
    <location>
        <begin position="428"/>
        <end position="500"/>
    </location>
</feature>